<reference evidence="1 2" key="1">
    <citation type="submission" date="2014-04" db="EMBL/GenBank/DDBJ databases">
        <title>Evolutionary Origins and Diversification of the Mycorrhizal Mutualists.</title>
        <authorList>
            <consortium name="DOE Joint Genome Institute"/>
            <consortium name="Mycorrhizal Genomics Consortium"/>
            <person name="Kohler A."/>
            <person name="Kuo A."/>
            <person name="Nagy L.G."/>
            <person name="Floudas D."/>
            <person name="Copeland A."/>
            <person name="Barry K.W."/>
            <person name="Cichocki N."/>
            <person name="Veneault-Fourrey C."/>
            <person name="LaButti K."/>
            <person name="Lindquist E.A."/>
            <person name="Lipzen A."/>
            <person name="Lundell T."/>
            <person name="Morin E."/>
            <person name="Murat C."/>
            <person name="Riley R."/>
            <person name="Ohm R."/>
            <person name="Sun H."/>
            <person name="Tunlid A."/>
            <person name="Henrissat B."/>
            <person name="Grigoriev I.V."/>
            <person name="Hibbett D.S."/>
            <person name="Martin F."/>
        </authorList>
    </citation>
    <scope>NUCLEOTIDE SEQUENCE [LARGE SCALE GENOMIC DNA]</scope>
    <source>
        <strain evidence="1 2">Koide BX008</strain>
    </source>
</reference>
<dbReference type="InParanoid" id="A0A0C2WBT7"/>
<gene>
    <name evidence="1" type="ORF">M378DRAFT_93243</name>
</gene>
<evidence type="ECO:0000313" key="2">
    <source>
        <dbReference type="Proteomes" id="UP000054549"/>
    </source>
</evidence>
<sequence>MQTDANTWHLIHAPKDSAGCNAPEEVVVNLQGVMWKYDLPPFTAHTPNISKQVKYLRQSISLTGLGAPHFEASMKGLTNIFALFSRFVPADKLQACSMMGKFGEHASMDSGNRYFTAKKDNPTERNIPFSTDVDPNRILERAAGSGYIHSEHNIVRYYERVETTDNKIRYNEIPPVRFREGDLVEAQMTILLVPLLHGQYKMTSTLRSLTLIDTTYSQVSQCIVAIFTIIRLRHH</sequence>
<dbReference type="OrthoDB" id="3269456at2759"/>
<dbReference type="Proteomes" id="UP000054549">
    <property type="component" value="Unassembled WGS sequence"/>
</dbReference>
<protein>
    <submittedName>
        <fullName evidence="1">Uncharacterized protein</fullName>
    </submittedName>
</protein>
<organism evidence="1 2">
    <name type="scientific">Amanita muscaria (strain Koide BX008)</name>
    <dbReference type="NCBI Taxonomy" id="946122"/>
    <lineage>
        <taxon>Eukaryota</taxon>
        <taxon>Fungi</taxon>
        <taxon>Dikarya</taxon>
        <taxon>Basidiomycota</taxon>
        <taxon>Agaricomycotina</taxon>
        <taxon>Agaricomycetes</taxon>
        <taxon>Agaricomycetidae</taxon>
        <taxon>Agaricales</taxon>
        <taxon>Pluteineae</taxon>
        <taxon>Amanitaceae</taxon>
        <taxon>Amanita</taxon>
    </lineage>
</organism>
<accession>A0A0C2WBT7</accession>
<proteinExistence type="predicted"/>
<dbReference type="AlphaFoldDB" id="A0A0C2WBT7"/>
<keyword evidence="2" id="KW-1185">Reference proteome</keyword>
<dbReference type="EMBL" id="KN819015">
    <property type="protein sequence ID" value="KIL54026.1"/>
    <property type="molecule type" value="Genomic_DNA"/>
</dbReference>
<evidence type="ECO:0000313" key="1">
    <source>
        <dbReference type="EMBL" id="KIL54026.1"/>
    </source>
</evidence>
<name>A0A0C2WBT7_AMAMK</name>
<dbReference type="HOGENOM" id="CLU_067622_1_1_1"/>
<dbReference type="STRING" id="946122.A0A0C2WBT7"/>